<accession>A0A6C0DAG4</accession>
<dbReference type="AlphaFoldDB" id="A0A6C0DAG4"/>
<organism evidence="2">
    <name type="scientific">viral metagenome</name>
    <dbReference type="NCBI Taxonomy" id="1070528"/>
    <lineage>
        <taxon>unclassified sequences</taxon>
        <taxon>metagenomes</taxon>
        <taxon>organismal metagenomes</taxon>
    </lineage>
</organism>
<keyword evidence="1" id="KW-0812">Transmembrane</keyword>
<reference evidence="2" key="1">
    <citation type="journal article" date="2020" name="Nature">
        <title>Giant virus diversity and host interactions through global metagenomics.</title>
        <authorList>
            <person name="Schulz F."/>
            <person name="Roux S."/>
            <person name="Paez-Espino D."/>
            <person name="Jungbluth S."/>
            <person name="Walsh D.A."/>
            <person name="Denef V.J."/>
            <person name="McMahon K.D."/>
            <person name="Konstantinidis K.T."/>
            <person name="Eloe-Fadrosh E.A."/>
            <person name="Kyrpides N.C."/>
            <person name="Woyke T."/>
        </authorList>
    </citation>
    <scope>NUCLEOTIDE SEQUENCE</scope>
    <source>
        <strain evidence="2">GVMAG-M-3300023174-134</strain>
    </source>
</reference>
<keyword evidence="1" id="KW-0472">Membrane</keyword>
<name>A0A6C0DAG4_9ZZZZ</name>
<sequence length="104" mass="12263">MDNINLIEPNVKNYLYDTLQKCHSKRVSIYYYVLNIGVLVFIVVIFGLGLYYSSKQKLSDYERNQKLIKDQEYVLSKIRHFKEDKKNLDESQMSGITNLPFTTS</sequence>
<proteinExistence type="predicted"/>
<protein>
    <submittedName>
        <fullName evidence="2">Uncharacterized protein</fullName>
    </submittedName>
</protein>
<keyword evidence="1" id="KW-1133">Transmembrane helix</keyword>
<evidence type="ECO:0000256" key="1">
    <source>
        <dbReference type="SAM" id="Phobius"/>
    </source>
</evidence>
<dbReference type="EMBL" id="MN739577">
    <property type="protein sequence ID" value="QHT13858.1"/>
    <property type="molecule type" value="Genomic_DNA"/>
</dbReference>
<evidence type="ECO:0000313" key="2">
    <source>
        <dbReference type="EMBL" id="QHT13858.1"/>
    </source>
</evidence>
<feature type="transmembrane region" description="Helical" evidence="1">
    <location>
        <begin position="29"/>
        <end position="53"/>
    </location>
</feature>